<dbReference type="AlphaFoldDB" id="A0AAD4PGP2"/>
<proteinExistence type="predicted"/>
<comment type="caution">
    <text evidence="2">The sequence shown here is derived from an EMBL/GenBank/DDBJ whole genome shotgun (WGS) entry which is preliminary data.</text>
</comment>
<accession>A0AAD4PGP2</accession>
<evidence type="ECO:0000256" key="1">
    <source>
        <dbReference type="SAM" id="MobiDB-lite"/>
    </source>
</evidence>
<dbReference type="Proteomes" id="UP001200034">
    <property type="component" value="Unassembled WGS sequence"/>
</dbReference>
<dbReference type="EMBL" id="JAJJHW010003943">
    <property type="protein sequence ID" value="KAH8354570.1"/>
    <property type="molecule type" value="Genomic_DNA"/>
</dbReference>
<gene>
    <name evidence="2" type="ORF">KR093_007713</name>
</gene>
<organism evidence="2 3">
    <name type="scientific">Drosophila rubida</name>
    <dbReference type="NCBI Taxonomy" id="30044"/>
    <lineage>
        <taxon>Eukaryota</taxon>
        <taxon>Metazoa</taxon>
        <taxon>Ecdysozoa</taxon>
        <taxon>Arthropoda</taxon>
        <taxon>Hexapoda</taxon>
        <taxon>Insecta</taxon>
        <taxon>Pterygota</taxon>
        <taxon>Neoptera</taxon>
        <taxon>Endopterygota</taxon>
        <taxon>Diptera</taxon>
        <taxon>Brachycera</taxon>
        <taxon>Muscomorpha</taxon>
        <taxon>Ephydroidea</taxon>
        <taxon>Drosophilidae</taxon>
        <taxon>Drosophila</taxon>
    </lineage>
</organism>
<evidence type="ECO:0000313" key="2">
    <source>
        <dbReference type="EMBL" id="KAH8354570.1"/>
    </source>
</evidence>
<sequence length="99" mass="10358">MQCQAAECAEKVCCRDSRSDLREVSDSPMPTSPKTTKSCAELSAIVVEKPKELSVSQLLQKAQSDSIADEAASLPVSPSSISLPATAIPAATTTEDKSC</sequence>
<feature type="compositionally biased region" description="Low complexity" evidence="1">
    <location>
        <begin position="71"/>
        <end position="93"/>
    </location>
</feature>
<reference evidence="2" key="1">
    <citation type="journal article" date="2021" name="Mol. Ecol. Resour.">
        <title>Phylogenomic analyses of the genus Drosophila reveals genomic signals of climate adaptation.</title>
        <authorList>
            <person name="Li F."/>
            <person name="Rane R.V."/>
            <person name="Luria V."/>
            <person name="Xiong Z."/>
            <person name="Chen J."/>
            <person name="Li Z."/>
            <person name="Catullo R.A."/>
            <person name="Griffin P.C."/>
            <person name="Schiffer M."/>
            <person name="Pearce S."/>
            <person name="Lee S.F."/>
            <person name="McElroy K."/>
            <person name="Stocker A."/>
            <person name="Shirriffs J."/>
            <person name="Cockerell F."/>
            <person name="Coppin C."/>
            <person name="Sgro C.M."/>
            <person name="Karger A."/>
            <person name="Cain J.W."/>
            <person name="Weber J.A."/>
            <person name="Santpere G."/>
            <person name="Kirschner M.W."/>
            <person name="Hoffmann A.A."/>
            <person name="Oakeshott J.G."/>
            <person name="Zhang G."/>
        </authorList>
    </citation>
    <scope>NUCLEOTIDE SEQUENCE</scope>
    <source>
        <strain evidence="2">BGI-SZ-2011g</strain>
    </source>
</reference>
<keyword evidence="3" id="KW-1185">Reference proteome</keyword>
<evidence type="ECO:0000313" key="3">
    <source>
        <dbReference type="Proteomes" id="UP001200034"/>
    </source>
</evidence>
<feature type="region of interest" description="Disordered" evidence="1">
    <location>
        <begin position="70"/>
        <end position="99"/>
    </location>
</feature>
<name>A0AAD4PGP2_9MUSC</name>
<protein>
    <submittedName>
        <fullName evidence="2">Uncharacterized protein</fullName>
    </submittedName>
</protein>